<comment type="caution">
    <text evidence="1">The sequence shown here is derived from an EMBL/GenBank/DDBJ whole genome shotgun (WGS) entry which is preliminary data.</text>
</comment>
<organism evidence="1 2">
    <name type="scientific">Paraburkholderia aspalathi</name>
    <dbReference type="NCBI Taxonomy" id="1324617"/>
    <lineage>
        <taxon>Bacteria</taxon>
        <taxon>Pseudomonadati</taxon>
        <taxon>Pseudomonadota</taxon>
        <taxon>Betaproteobacteria</taxon>
        <taxon>Burkholderiales</taxon>
        <taxon>Burkholderiaceae</taxon>
        <taxon>Paraburkholderia</taxon>
    </lineage>
</organism>
<reference evidence="1 2" key="1">
    <citation type="submission" date="2021-02" db="EMBL/GenBank/DDBJ databases">
        <authorList>
            <person name="Vanwijnsberghe S."/>
        </authorList>
    </citation>
    <scope>NUCLEOTIDE SEQUENCE [LARGE SCALE GENOMIC DNA]</scope>
    <source>
        <strain evidence="1 2">R-69658</strain>
    </source>
</reference>
<dbReference type="Proteomes" id="UP000674425">
    <property type="component" value="Unassembled WGS sequence"/>
</dbReference>
<gene>
    <name evidence="1" type="ORF">R69658_05573</name>
</gene>
<proteinExistence type="predicted"/>
<evidence type="ECO:0000313" key="1">
    <source>
        <dbReference type="EMBL" id="CAE6814806.1"/>
    </source>
</evidence>
<dbReference type="EMBL" id="CAJNAU010000066">
    <property type="protein sequence ID" value="CAE6814806.1"/>
    <property type="molecule type" value="Genomic_DNA"/>
</dbReference>
<name>A0ABN7MTL6_9BURK</name>
<sequence length="39" mass="4159">MRILYARNKLQLVDDKTGQDGVKGSKLTVAPTAQATAAK</sequence>
<accession>A0ABN7MTL6</accession>
<keyword evidence="2" id="KW-1185">Reference proteome</keyword>
<protein>
    <submittedName>
        <fullName evidence="1">Uncharacterized protein</fullName>
    </submittedName>
</protein>
<evidence type="ECO:0000313" key="2">
    <source>
        <dbReference type="Proteomes" id="UP000674425"/>
    </source>
</evidence>